<dbReference type="Proteomes" id="UP000462435">
    <property type="component" value="Unassembled WGS sequence"/>
</dbReference>
<dbReference type="GO" id="GO:0006355">
    <property type="term" value="P:regulation of DNA-templated transcription"/>
    <property type="evidence" value="ECO:0007669"/>
    <property type="project" value="InterPro"/>
</dbReference>
<feature type="domain" description="Sigma-54 factor interaction" evidence="9">
    <location>
        <begin position="138"/>
        <end position="367"/>
    </location>
</feature>
<dbReference type="PROSITE" id="PS00676">
    <property type="entry name" value="SIGMA54_INTERACT_2"/>
    <property type="match status" value="1"/>
</dbReference>
<evidence type="ECO:0000256" key="7">
    <source>
        <dbReference type="ARBA" id="ARBA00023163"/>
    </source>
</evidence>
<dbReference type="PANTHER" id="PTHR32071">
    <property type="entry name" value="TRANSCRIPTIONAL REGULATORY PROTEIN"/>
    <property type="match status" value="1"/>
</dbReference>
<dbReference type="Pfam" id="PF00072">
    <property type="entry name" value="Response_reg"/>
    <property type="match status" value="1"/>
</dbReference>
<evidence type="ECO:0000259" key="10">
    <source>
        <dbReference type="PROSITE" id="PS50110"/>
    </source>
</evidence>
<proteinExistence type="predicted"/>
<dbReference type="InterPro" id="IPR002078">
    <property type="entry name" value="Sigma_54_int"/>
</dbReference>
<dbReference type="InterPro" id="IPR001789">
    <property type="entry name" value="Sig_transdc_resp-reg_receiver"/>
</dbReference>
<dbReference type="EMBL" id="WNDX01000040">
    <property type="protein sequence ID" value="KAF1044679.1"/>
    <property type="molecule type" value="Genomic_DNA"/>
</dbReference>
<dbReference type="Pfam" id="PF00158">
    <property type="entry name" value="Sigma54_activat"/>
    <property type="match status" value="1"/>
</dbReference>
<evidence type="ECO:0000313" key="12">
    <source>
        <dbReference type="Proteomes" id="UP000462435"/>
    </source>
</evidence>
<dbReference type="FunFam" id="3.40.50.2300:FF:000018">
    <property type="entry name" value="DNA-binding transcriptional regulator NtrC"/>
    <property type="match status" value="1"/>
</dbReference>
<dbReference type="InterPro" id="IPR058031">
    <property type="entry name" value="AAA_lid_NorR"/>
</dbReference>
<evidence type="ECO:0000256" key="5">
    <source>
        <dbReference type="ARBA" id="ARBA00023015"/>
    </source>
</evidence>
<comment type="caution">
    <text evidence="11">The sequence shown here is derived from an EMBL/GenBank/DDBJ whole genome shotgun (WGS) entry which is preliminary data.</text>
</comment>
<evidence type="ECO:0000256" key="3">
    <source>
        <dbReference type="ARBA" id="ARBA00022840"/>
    </source>
</evidence>
<keyword evidence="3" id="KW-0067">ATP-binding</keyword>
<evidence type="ECO:0000256" key="4">
    <source>
        <dbReference type="ARBA" id="ARBA00023012"/>
    </source>
</evidence>
<dbReference type="InterPro" id="IPR025662">
    <property type="entry name" value="Sigma_54_int_dom_ATP-bd_1"/>
</dbReference>
<evidence type="ECO:0000313" key="11">
    <source>
        <dbReference type="EMBL" id="KAF1044679.1"/>
    </source>
</evidence>
<dbReference type="FunFam" id="3.40.50.300:FF:000006">
    <property type="entry name" value="DNA-binding transcriptional regulator NtrC"/>
    <property type="match status" value="1"/>
</dbReference>
<keyword evidence="6" id="KW-0238">DNA-binding</keyword>
<dbReference type="Gene3D" id="1.10.8.60">
    <property type="match status" value="1"/>
</dbReference>
<dbReference type="CDD" id="cd00009">
    <property type="entry name" value="AAA"/>
    <property type="match status" value="1"/>
</dbReference>
<dbReference type="InterPro" id="IPR011006">
    <property type="entry name" value="CheY-like_superfamily"/>
</dbReference>
<dbReference type="GO" id="GO:0003677">
    <property type="term" value="F:DNA binding"/>
    <property type="evidence" value="ECO:0007669"/>
    <property type="project" value="UniProtKB-KW"/>
</dbReference>
<sequence>MGKTAPLLLVDDDPDLLRLLTLRLNASGYRILAVESAESALAQLAISLPALVITDVRLPGMDGLALFSEIRHRHPTLPVILLTAHGTIPDAVDATTRGAFAYLTKPFDGALLLDKVAQALSLSAPALDSEDQAWRADLISRSQRVAELLAEARLVAASDASILIRGDSGTGKELLARAIHRASPRAAKPFIAVNCGAIPEQLLESELFGHVKGAFTGAVDNREGLFQAADGGTLFLDEIGDMPMPLQVKLLRVLQEKTVRQVGANQACEVDVRIISATHRDLETAMTEGLFREDLYYRLNVVTLHLPALEERREDIALLANHFLKTVAAKYAKRLTGFAPDALELLSLAHWPGNVRQLYNVVEQVCALSTVPLIPDLAPDLRTPI</sequence>
<dbReference type="Pfam" id="PF25601">
    <property type="entry name" value="AAA_lid_14"/>
    <property type="match status" value="1"/>
</dbReference>
<gene>
    <name evidence="11" type="primary">glrR_1</name>
    <name evidence="11" type="ORF">GAK35_01673</name>
</gene>
<organism evidence="11 12">
    <name type="scientific">Herbaspirillum frisingense</name>
    <dbReference type="NCBI Taxonomy" id="92645"/>
    <lineage>
        <taxon>Bacteria</taxon>
        <taxon>Pseudomonadati</taxon>
        <taxon>Pseudomonadota</taxon>
        <taxon>Betaproteobacteria</taxon>
        <taxon>Burkholderiales</taxon>
        <taxon>Oxalobacteraceae</taxon>
        <taxon>Herbaspirillum</taxon>
    </lineage>
</organism>
<protein>
    <submittedName>
        <fullName evidence="11">Transcriptional regulatory protein GlrR</fullName>
    </submittedName>
</protein>
<keyword evidence="4" id="KW-0902">Two-component regulatory system</keyword>
<dbReference type="Gene3D" id="3.40.50.300">
    <property type="entry name" value="P-loop containing nucleotide triphosphate hydrolases"/>
    <property type="match status" value="1"/>
</dbReference>
<accession>A0A7V8FXK2</accession>
<name>A0A7V8FXK2_9BURK</name>
<feature type="domain" description="Response regulatory" evidence="10">
    <location>
        <begin position="6"/>
        <end position="120"/>
    </location>
</feature>
<dbReference type="SUPFAM" id="SSF52172">
    <property type="entry name" value="CheY-like"/>
    <property type="match status" value="1"/>
</dbReference>
<dbReference type="SUPFAM" id="SSF52540">
    <property type="entry name" value="P-loop containing nucleoside triphosphate hydrolases"/>
    <property type="match status" value="1"/>
</dbReference>
<dbReference type="AlphaFoldDB" id="A0A7V8FXK2"/>
<dbReference type="PROSITE" id="PS50110">
    <property type="entry name" value="RESPONSE_REGULATORY"/>
    <property type="match status" value="1"/>
</dbReference>
<dbReference type="GO" id="GO:0005524">
    <property type="term" value="F:ATP binding"/>
    <property type="evidence" value="ECO:0007669"/>
    <property type="project" value="UniProtKB-KW"/>
</dbReference>
<dbReference type="PROSITE" id="PS50045">
    <property type="entry name" value="SIGMA54_INTERACT_4"/>
    <property type="match status" value="1"/>
</dbReference>
<dbReference type="SMART" id="SM00382">
    <property type="entry name" value="AAA"/>
    <property type="match status" value="1"/>
</dbReference>
<dbReference type="PROSITE" id="PS00675">
    <property type="entry name" value="SIGMA54_INTERACT_1"/>
    <property type="match status" value="1"/>
</dbReference>
<dbReference type="InterPro" id="IPR027417">
    <property type="entry name" value="P-loop_NTPase"/>
</dbReference>
<dbReference type="PANTHER" id="PTHR32071:SF116">
    <property type="entry name" value="TRANSCRIPTIONAL REGULATORY PROTEIN GLRR"/>
    <property type="match status" value="1"/>
</dbReference>
<dbReference type="GO" id="GO:0000160">
    <property type="term" value="P:phosphorelay signal transduction system"/>
    <property type="evidence" value="ECO:0007669"/>
    <property type="project" value="UniProtKB-KW"/>
</dbReference>
<keyword evidence="5" id="KW-0805">Transcription regulation</keyword>
<dbReference type="SMART" id="SM00448">
    <property type="entry name" value="REC"/>
    <property type="match status" value="1"/>
</dbReference>
<dbReference type="InterPro" id="IPR025943">
    <property type="entry name" value="Sigma_54_int_dom_ATP-bd_2"/>
</dbReference>
<dbReference type="InterPro" id="IPR003593">
    <property type="entry name" value="AAA+_ATPase"/>
</dbReference>
<evidence type="ECO:0000256" key="2">
    <source>
        <dbReference type="ARBA" id="ARBA00022741"/>
    </source>
</evidence>
<evidence type="ECO:0000259" key="9">
    <source>
        <dbReference type="PROSITE" id="PS50045"/>
    </source>
</evidence>
<dbReference type="InterPro" id="IPR025944">
    <property type="entry name" value="Sigma_54_int_dom_CS"/>
</dbReference>
<evidence type="ECO:0000256" key="6">
    <source>
        <dbReference type="ARBA" id="ARBA00023125"/>
    </source>
</evidence>
<feature type="modified residue" description="4-aspartylphosphate" evidence="8">
    <location>
        <position position="55"/>
    </location>
</feature>
<dbReference type="PROSITE" id="PS00688">
    <property type="entry name" value="SIGMA54_INTERACT_3"/>
    <property type="match status" value="1"/>
</dbReference>
<evidence type="ECO:0000256" key="1">
    <source>
        <dbReference type="ARBA" id="ARBA00022553"/>
    </source>
</evidence>
<keyword evidence="2" id="KW-0547">Nucleotide-binding</keyword>
<keyword evidence="1 8" id="KW-0597">Phosphoprotein</keyword>
<dbReference type="Gene3D" id="3.40.50.2300">
    <property type="match status" value="1"/>
</dbReference>
<evidence type="ECO:0000256" key="8">
    <source>
        <dbReference type="PROSITE-ProRule" id="PRU00169"/>
    </source>
</evidence>
<keyword evidence="7" id="KW-0804">Transcription</keyword>
<reference evidence="12" key="1">
    <citation type="journal article" date="2020" name="MBio">
        <title>Horizontal gene transfer to a defensive symbiont with a reduced genome amongst a multipartite beetle microbiome.</title>
        <authorList>
            <person name="Waterworth S.C."/>
            <person name="Florez L.V."/>
            <person name="Rees E.R."/>
            <person name="Hertweck C."/>
            <person name="Kaltenpoth M."/>
            <person name="Kwan J.C."/>
        </authorList>
    </citation>
    <scope>NUCLEOTIDE SEQUENCE [LARGE SCALE GENOMIC DNA]</scope>
</reference>